<comment type="caution">
    <text evidence="3">The sequence shown here is derived from an EMBL/GenBank/DDBJ whole genome shotgun (WGS) entry which is preliminary data.</text>
</comment>
<keyword evidence="1" id="KW-0812">Transmembrane</keyword>
<name>A0A543FWK3_9PSEU</name>
<feature type="domain" description="DM13" evidence="2">
    <location>
        <begin position="64"/>
        <end position="177"/>
    </location>
</feature>
<feature type="transmembrane region" description="Helical" evidence="1">
    <location>
        <begin position="12"/>
        <end position="31"/>
    </location>
</feature>
<evidence type="ECO:0000313" key="4">
    <source>
        <dbReference type="Proteomes" id="UP000319818"/>
    </source>
</evidence>
<keyword evidence="1" id="KW-0472">Membrane</keyword>
<protein>
    <submittedName>
        <fullName evidence="3">Electron transfer DM13</fullName>
    </submittedName>
</protein>
<evidence type="ECO:0000256" key="1">
    <source>
        <dbReference type="SAM" id="Phobius"/>
    </source>
</evidence>
<dbReference type="AlphaFoldDB" id="A0A543FWK3"/>
<organism evidence="3 4">
    <name type="scientific">Pseudonocardia cypriaca</name>
    <dbReference type="NCBI Taxonomy" id="882449"/>
    <lineage>
        <taxon>Bacteria</taxon>
        <taxon>Bacillati</taxon>
        <taxon>Actinomycetota</taxon>
        <taxon>Actinomycetes</taxon>
        <taxon>Pseudonocardiales</taxon>
        <taxon>Pseudonocardiaceae</taxon>
        <taxon>Pseudonocardia</taxon>
    </lineage>
</organism>
<dbReference type="RefSeq" id="WP_142104852.1">
    <property type="nucleotide sequence ID" value="NZ_VFPH01000002.1"/>
</dbReference>
<keyword evidence="1" id="KW-1133">Transmembrane helix</keyword>
<evidence type="ECO:0000313" key="3">
    <source>
        <dbReference type="EMBL" id="TQM38134.1"/>
    </source>
</evidence>
<evidence type="ECO:0000259" key="2">
    <source>
        <dbReference type="PROSITE" id="PS51549"/>
    </source>
</evidence>
<gene>
    <name evidence="3" type="ORF">FB388_5361</name>
</gene>
<keyword evidence="4" id="KW-1185">Reference proteome</keyword>
<dbReference type="PROSITE" id="PS51549">
    <property type="entry name" value="DM13"/>
    <property type="match status" value="1"/>
</dbReference>
<dbReference type="EMBL" id="VFPH01000002">
    <property type="protein sequence ID" value="TQM38134.1"/>
    <property type="molecule type" value="Genomic_DNA"/>
</dbReference>
<reference evidence="3 4" key="1">
    <citation type="submission" date="2019-06" db="EMBL/GenBank/DDBJ databases">
        <title>Sequencing the genomes of 1000 actinobacteria strains.</title>
        <authorList>
            <person name="Klenk H.-P."/>
        </authorList>
    </citation>
    <scope>NUCLEOTIDE SEQUENCE [LARGE SCALE GENOMIC DNA]</scope>
    <source>
        <strain evidence="3 4">DSM 45511</strain>
    </source>
</reference>
<dbReference type="Pfam" id="PF10517">
    <property type="entry name" value="DM13"/>
    <property type="match status" value="1"/>
</dbReference>
<sequence>MATRTPLFRRPVVRALLAVGVGLAVVALALFQPWKLVVDERVAEALPTAAPAAPAPPEAAAEPIVLARGELVAHEHESSGSVLVLELPDGSRVLRLEDLDTSNGPDLQVWITDAPVIAGRDGWHVFDDGRHVDLGDLKGNIGSSNYPLPPEVDLAQLSSVSIWCQRFAVSFAAATLEPVAS</sequence>
<accession>A0A543FWK3</accession>
<dbReference type="OrthoDB" id="4751481at2"/>
<proteinExistence type="predicted"/>
<dbReference type="InterPro" id="IPR019545">
    <property type="entry name" value="DM13_domain"/>
</dbReference>
<dbReference type="Proteomes" id="UP000319818">
    <property type="component" value="Unassembled WGS sequence"/>
</dbReference>